<dbReference type="EMBL" id="MU157899">
    <property type="protein sequence ID" value="KAF9524387.1"/>
    <property type="molecule type" value="Genomic_DNA"/>
</dbReference>
<dbReference type="SUPFAM" id="SSF52540">
    <property type="entry name" value="P-loop containing nucleoside triphosphate hydrolases"/>
    <property type="match status" value="1"/>
</dbReference>
<gene>
    <name evidence="3" type="ORF">CPB83DRAFT_886269</name>
</gene>
<protein>
    <recommendedName>
        <fullName evidence="2">Nephrocystin 3-like N-terminal domain-containing protein</fullName>
    </recommendedName>
</protein>
<dbReference type="Proteomes" id="UP000807306">
    <property type="component" value="Unassembled WGS sequence"/>
</dbReference>
<evidence type="ECO:0000313" key="3">
    <source>
        <dbReference type="EMBL" id="KAF9524387.1"/>
    </source>
</evidence>
<dbReference type="InterPro" id="IPR056884">
    <property type="entry name" value="NPHP3-like_N"/>
</dbReference>
<proteinExistence type="predicted"/>
<dbReference type="InterPro" id="IPR027417">
    <property type="entry name" value="P-loop_NTPase"/>
</dbReference>
<evidence type="ECO:0000259" key="2">
    <source>
        <dbReference type="Pfam" id="PF24883"/>
    </source>
</evidence>
<dbReference type="OrthoDB" id="5106486at2759"/>
<dbReference type="Gene3D" id="3.40.50.300">
    <property type="entry name" value="P-loop containing nucleotide triphosphate hydrolases"/>
    <property type="match status" value="1"/>
</dbReference>
<keyword evidence="1" id="KW-0677">Repeat</keyword>
<evidence type="ECO:0000256" key="1">
    <source>
        <dbReference type="ARBA" id="ARBA00022737"/>
    </source>
</evidence>
<dbReference type="Pfam" id="PF24883">
    <property type="entry name" value="NPHP3_N"/>
    <property type="match status" value="2"/>
</dbReference>
<comment type="caution">
    <text evidence="3">The sequence shown here is derived from an EMBL/GenBank/DDBJ whole genome shotgun (WGS) entry which is preliminary data.</text>
</comment>
<name>A0A9P6JKM1_9AGAR</name>
<dbReference type="PANTHER" id="PTHR10039:SF17">
    <property type="entry name" value="FUNGAL STAND N-TERMINAL GOODBYE DOMAIN-CONTAINING PROTEIN-RELATED"/>
    <property type="match status" value="1"/>
</dbReference>
<organism evidence="3 4">
    <name type="scientific">Crepidotus variabilis</name>
    <dbReference type="NCBI Taxonomy" id="179855"/>
    <lineage>
        <taxon>Eukaryota</taxon>
        <taxon>Fungi</taxon>
        <taxon>Dikarya</taxon>
        <taxon>Basidiomycota</taxon>
        <taxon>Agaricomycotina</taxon>
        <taxon>Agaricomycetes</taxon>
        <taxon>Agaricomycetidae</taxon>
        <taxon>Agaricales</taxon>
        <taxon>Agaricineae</taxon>
        <taxon>Crepidotaceae</taxon>
        <taxon>Crepidotus</taxon>
    </lineage>
</organism>
<evidence type="ECO:0000313" key="4">
    <source>
        <dbReference type="Proteomes" id="UP000807306"/>
    </source>
</evidence>
<sequence>MSMSGYNFLPDARGTEIRDTQFNFVGGNLINQLRGVGGVGFDQLIQHCALNALVDSNERFDAPRCAEETREAIIQEIDEWANNPDLKAAVVLWLCGGAGAGKSALAQTIAEIYKQRGLLVGSFFFSRTASGRNNGDTLLPTLILQLATAFPKTKPIIERILKNDYTVLSRSRSLQMQLLFVNPLCDISTPTTSSSLWFFLQQCLVLILFALQSILNPHIGEIPYGYAAISSVPCLPSQQPILIVIDGLDECADPKVQCDLLHIIAEAIPRFPQTIPLRFLIASRPEVHISRTFAQDTALRSINVQQLDLSADRRADLDIQMFLRRKFSEMKKHHPFGEHLPEYWPTHRDLYTLVQLSSGHFLFASTVLKYIEVPDDFPDQRLDTVLGLLPSPEESGANPFASLDALYRQIFSQVKDRNLDCVLLFFGVLFLNNINLLFNSSARRLNRAVMDDVLGLKRGVLEVILQPLNSLVKLGPYREEPEETPRVKNGEPLKDGFWNFHASLFDFLFDPQRSHQFYLDIRMVHHTIAVYYSQSILPDLFSYSDKEPELHQVGTFAKFLLHCRRSVVPSDQINAISANLTPEKVLYQQILTTECIRHNGGRQVILIVANFLELLSSQAIDSSGKSWRSHLRRIEERILEVSDQSKPLSGKLPVIRENIQITAEPAEIIPSETVLELWRSMGKNGKNPSFDVPMPNYPQLSGIFLPIDSRKEWNWHFEILLWGLSQWTPSSPSAFSSIRVRQDQKKKEQVVKKFYNIFLHLHAMQWHSAITPFSISVALNGESGALELTHIIILLESNAAVAISLLTLLPNGCMVQSHWEQSQWRQFTRPVGFLKDAEQHLLKCADLLLGEKPNFRSIHLRKIDQ</sequence>
<keyword evidence="4" id="KW-1185">Reference proteome</keyword>
<feature type="domain" description="Nephrocystin 3-like N-terminal" evidence="2">
    <location>
        <begin position="235"/>
        <end position="284"/>
    </location>
</feature>
<feature type="domain" description="Nephrocystin 3-like N-terminal" evidence="2">
    <location>
        <begin position="75"/>
        <end position="184"/>
    </location>
</feature>
<dbReference type="PANTHER" id="PTHR10039">
    <property type="entry name" value="AMELOGENIN"/>
    <property type="match status" value="1"/>
</dbReference>
<accession>A0A9P6JKM1</accession>
<reference evidence="3" key="1">
    <citation type="submission" date="2020-11" db="EMBL/GenBank/DDBJ databases">
        <authorList>
            <consortium name="DOE Joint Genome Institute"/>
            <person name="Ahrendt S."/>
            <person name="Riley R."/>
            <person name="Andreopoulos W."/>
            <person name="Labutti K."/>
            <person name="Pangilinan J."/>
            <person name="Ruiz-Duenas F.J."/>
            <person name="Barrasa J.M."/>
            <person name="Sanchez-Garcia M."/>
            <person name="Camarero S."/>
            <person name="Miyauchi S."/>
            <person name="Serrano A."/>
            <person name="Linde D."/>
            <person name="Babiker R."/>
            <person name="Drula E."/>
            <person name="Ayuso-Fernandez I."/>
            <person name="Pacheco R."/>
            <person name="Padilla G."/>
            <person name="Ferreira P."/>
            <person name="Barriuso J."/>
            <person name="Kellner H."/>
            <person name="Castanera R."/>
            <person name="Alfaro M."/>
            <person name="Ramirez L."/>
            <person name="Pisabarro A.G."/>
            <person name="Kuo A."/>
            <person name="Tritt A."/>
            <person name="Lipzen A."/>
            <person name="He G."/>
            <person name="Yan M."/>
            <person name="Ng V."/>
            <person name="Cullen D."/>
            <person name="Martin F."/>
            <person name="Rosso M.-N."/>
            <person name="Henrissat B."/>
            <person name="Hibbett D."/>
            <person name="Martinez A.T."/>
            <person name="Grigoriev I.V."/>
        </authorList>
    </citation>
    <scope>NUCLEOTIDE SEQUENCE</scope>
    <source>
        <strain evidence="3">CBS 506.95</strain>
    </source>
</reference>
<dbReference type="AlphaFoldDB" id="A0A9P6JKM1"/>